<dbReference type="SUPFAM" id="SSF53474">
    <property type="entry name" value="alpha/beta-Hydrolases"/>
    <property type="match status" value="1"/>
</dbReference>
<dbReference type="PANTHER" id="PTHR12277">
    <property type="entry name" value="ALPHA/BETA HYDROLASE DOMAIN-CONTAINING PROTEIN"/>
    <property type="match status" value="1"/>
</dbReference>
<feature type="domain" description="Serine aminopeptidase S33" evidence="1">
    <location>
        <begin position="80"/>
        <end position="187"/>
    </location>
</feature>
<reference evidence="3" key="1">
    <citation type="submission" date="2020-06" db="EMBL/GenBank/DDBJ databases">
        <title>Thalassolituus marinus alknpb1M-1, a hydrocarbon-degrading bacterium isolated from the deep-sea overlying water using an in-situ strategy from the South China Sea basin.</title>
        <authorList>
            <person name="Dong C."/>
            <person name="Chen Y."/>
            <person name="Shao Z."/>
        </authorList>
    </citation>
    <scope>NUCLEOTIDE SEQUENCE [LARGE SCALE GENOMIC DNA]</scope>
    <source>
        <strain evidence="3">alknpb1M-1</strain>
    </source>
</reference>
<evidence type="ECO:0000313" key="3">
    <source>
        <dbReference type="Proteomes" id="UP001065322"/>
    </source>
</evidence>
<keyword evidence="2" id="KW-0378">Hydrolase</keyword>
<evidence type="ECO:0000313" key="2">
    <source>
        <dbReference type="EMBL" id="UXD87808.1"/>
    </source>
</evidence>
<dbReference type="Pfam" id="PF12146">
    <property type="entry name" value="Hydrolase_4"/>
    <property type="match status" value="1"/>
</dbReference>
<name>A0ABY6AAB9_9GAMM</name>
<organism evidence="2 3">
    <name type="scientific">Thalassolituus hydrocarboniclasticus</name>
    <dbReference type="NCBI Taxonomy" id="2742796"/>
    <lineage>
        <taxon>Bacteria</taxon>
        <taxon>Pseudomonadati</taxon>
        <taxon>Pseudomonadota</taxon>
        <taxon>Gammaproteobacteria</taxon>
        <taxon>Oceanospirillales</taxon>
        <taxon>Oceanospirillaceae</taxon>
        <taxon>Thalassolituus</taxon>
    </lineage>
</organism>
<protein>
    <submittedName>
        <fullName evidence="2">Alpha/beta fold hydrolase</fullName>
    </submittedName>
</protein>
<keyword evidence="3" id="KW-1185">Reference proteome</keyword>
<gene>
    <name evidence="2" type="ORF">HUF19_10330</name>
</gene>
<dbReference type="PANTHER" id="PTHR12277:SF81">
    <property type="entry name" value="PROTEIN ABHD13"/>
    <property type="match status" value="1"/>
</dbReference>
<dbReference type="RefSeq" id="WP_260996587.1">
    <property type="nucleotide sequence ID" value="NZ_CP054475.1"/>
</dbReference>
<dbReference type="Gene3D" id="3.40.50.1820">
    <property type="entry name" value="alpha/beta hydrolase"/>
    <property type="match status" value="1"/>
</dbReference>
<dbReference type="InterPro" id="IPR029058">
    <property type="entry name" value="AB_hydrolase_fold"/>
</dbReference>
<dbReference type="EMBL" id="CP054475">
    <property type="protein sequence ID" value="UXD87808.1"/>
    <property type="molecule type" value="Genomic_DNA"/>
</dbReference>
<evidence type="ECO:0000259" key="1">
    <source>
        <dbReference type="Pfam" id="PF12146"/>
    </source>
</evidence>
<dbReference type="GO" id="GO:0016787">
    <property type="term" value="F:hydrolase activity"/>
    <property type="evidence" value="ECO:0007669"/>
    <property type="project" value="UniProtKB-KW"/>
</dbReference>
<dbReference type="Proteomes" id="UP001065322">
    <property type="component" value="Chromosome"/>
</dbReference>
<proteinExistence type="predicted"/>
<dbReference type="InterPro" id="IPR022742">
    <property type="entry name" value="Hydrolase_4"/>
</dbReference>
<dbReference type="PROSITE" id="PS51257">
    <property type="entry name" value="PROKAR_LIPOPROTEIN"/>
    <property type="match status" value="1"/>
</dbReference>
<sequence length="308" mass="33897">MARLVRVLRRPISLAPALLIVLMLGGCTATTGLFFYPQKVWIATPADVPLPYDDVMLSAHDGTRLHSWWLPAQGEDSGIMVLYLHGNAENISSHSRSIYWLPQQGVSVLALDYRGFGASEGQALMPDVLQDIEAAAQWLRAQHPDKQLVVLGQSIGAALAINFVTRAQDEYQIQALILDAPFTGFGAVARHAMSSNFIGWLIWPFTVLVPTDWDPEDYAADITIPTLIMHSADDQVIPYQQGREIFTRMNAKRAQPGAQQDPQQAGAAPALCWLDSRGPHIASFAFADLREATFSFLQTQRCPAFTAP</sequence>
<accession>A0ABY6AAB9</accession>